<feature type="compositionally biased region" description="Basic and acidic residues" evidence="2">
    <location>
        <begin position="156"/>
        <end position="165"/>
    </location>
</feature>
<dbReference type="InterPro" id="IPR025847">
    <property type="entry name" value="MEDS_domain"/>
</dbReference>
<dbReference type="InterPro" id="IPR050267">
    <property type="entry name" value="Anti-sigma-factor_SerPK"/>
</dbReference>
<evidence type="ECO:0000313" key="6">
    <source>
        <dbReference type="Proteomes" id="UP000316639"/>
    </source>
</evidence>
<reference evidence="5 6" key="1">
    <citation type="submission" date="2019-07" db="EMBL/GenBank/DDBJ databases">
        <title>Lentzea xizangensis sp. nov., isolated from Qinghai-Tibetan Plateau Soils.</title>
        <authorList>
            <person name="Huang J."/>
        </authorList>
    </citation>
    <scope>NUCLEOTIDE SEQUENCE [LARGE SCALE GENOMIC DNA]</scope>
    <source>
        <strain evidence="5 6">FXJ1.1311</strain>
    </source>
</reference>
<dbReference type="EMBL" id="VOBR01000007">
    <property type="protein sequence ID" value="TWP51688.1"/>
    <property type="molecule type" value="Genomic_DNA"/>
</dbReference>
<dbReference type="Gene3D" id="3.30.565.10">
    <property type="entry name" value="Histidine kinase-like ATPase, C-terminal domain"/>
    <property type="match status" value="1"/>
</dbReference>
<organism evidence="5 6">
    <name type="scientific">Lentzea tibetensis</name>
    <dbReference type="NCBI Taxonomy" id="2591470"/>
    <lineage>
        <taxon>Bacteria</taxon>
        <taxon>Bacillati</taxon>
        <taxon>Actinomycetota</taxon>
        <taxon>Actinomycetes</taxon>
        <taxon>Pseudonocardiales</taxon>
        <taxon>Pseudonocardiaceae</taxon>
        <taxon>Lentzea</taxon>
    </lineage>
</organism>
<evidence type="ECO:0000313" key="5">
    <source>
        <dbReference type="EMBL" id="TWP51688.1"/>
    </source>
</evidence>
<gene>
    <name evidence="5" type="ORF">FKR81_12495</name>
</gene>
<accession>A0A563EVY3</accession>
<evidence type="ECO:0000259" key="4">
    <source>
        <dbReference type="Pfam" id="PF14417"/>
    </source>
</evidence>
<dbReference type="OrthoDB" id="4088450at2"/>
<dbReference type="InterPro" id="IPR003594">
    <property type="entry name" value="HATPase_dom"/>
</dbReference>
<feature type="region of interest" description="Disordered" evidence="2">
    <location>
        <begin position="151"/>
        <end position="182"/>
    </location>
</feature>
<proteinExistence type="predicted"/>
<dbReference type="Pfam" id="PF13581">
    <property type="entry name" value="HATPase_c_2"/>
    <property type="match status" value="1"/>
</dbReference>
<sequence>MSESFVHPALFYRDAEDYLSATVPFVVEGLAEGEPVAVAVPPPNLALLRDALATFENMIVFHDMSLVGRNPGRIIPGVLRAFADSHPGRHVRIIGEPVWPGRSENEYPACATHEALINKAFNGRGATILCPYDVHRLSADVLRDAEATHPLVVDDSGPRPSEHFAPEQVIARHNRPLLPPPPDAVRTEISGPVSQARRFTKEHALHAGFDPLRLDDLLLTITELVTNSIEHGSGNSTVHLWADDEAYVCQVADGGYISDPLAGRLPVGPERMGGRGLLVVNHLADLVRLHTTPSGTTIQVRFTRSHAHNQLET</sequence>
<dbReference type="SUPFAM" id="SSF55874">
    <property type="entry name" value="ATPase domain of HSP90 chaperone/DNA topoisomerase II/histidine kinase"/>
    <property type="match status" value="1"/>
</dbReference>
<keyword evidence="5" id="KW-0418">Kinase</keyword>
<evidence type="ECO:0000256" key="2">
    <source>
        <dbReference type="SAM" id="MobiDB-lite"/>
    </source>
</evidence>
<comment type="caution">
    <text evidence="5">The sequence shown here is derived from an EMBL/GenBank/DDBJ whole genome shotgun (WGS) entry which is preliminary data.</text>
</comment>
<dbReference type="GO" id="GO:0004674">
    <property type="term" value="F:protein serine/threonine kinase activity"/>
    <property type="evidence" value="ECO:0007669"/>
    <property type="project" value="UniProtKB-KW"/>
</dbReference>
<dbReference type="RefSeq" id="WP_146351288.1">
    <property type="nucleotide sequence ID" value="NZ_VOBR01000007.1"/>
</dbReference>
<dbReference type="Proteomes" id="UP000316639">
    <property type="component" value="Unassembled WGS sequence"/>
</dbReference>
<dbReference type="Pfam" id="PF14417">
    <property type="entry name" value="MEDS"/>
    <property type="match status" value="1"/>
</dbReference>
<dbReference type="PANTHER" id="PTHR35526">
    <property type="entry name" value="ANTI-SIGMA-F FACTOR RSBW-RELATED"/>
    <property type="match status" value="1"/>
</dbReference>
<dbReference type="CDD" id="cd16936">
    <property type="entry name" value="HATPase_RsbW-like"/>
    <property type="match status" value="1"/>
</dbReference>
<name>A0A563EVY3_9PSEU</name>
<evidence type="ECO:0000259" key="3">
    <source>
        <dbReference type="Pfam" id="PF13581"/>
    </source>
</evidence>
<protein>
    <submittedName>
        <fullName evidence="5">Sensor histidine kinase</fullName>
    </submittedName>
</protein>
<dbReference type="AlphaFoldDB" id="A0A563EVY3"/>
<feature type="domain" description="MEDS" evidence="4">
    <location>
        <begin position="7"/>
        <end position="150"/>
    </location>
</feature>
<keyword evidence="1" id="KW-0723">Serine/threonine-protein kinase</keyword>
<evidence type="ECO:0000256" key="1">
    <source>
        <dbReference type="ARBA" id="ARBA00022527"/>
    </source>
</evidence>
<dbReference type="NCBIfam" id="NF041045">
    <property type="entry name" value="RsbA_anti_sig"/>
    <property type="match status" value="1"/>
</dbReference>
<feature type="domain" description="Histidine kinase/HSP90-like ATPase" evidence="3">
    <location>
        <begin position="193"/>
        <end position="301"/>
    </location>
</feature>
<dbReference type="PANTHER" id="PTHR35526:SF3">
    <property type="entry name" value="ANTI-SIGMA-F FACTOR RSBW"/>
    <property type="match status" value="1"/>
</dbReference>
<keyword evidence="5" id="KW-0808">Transferase</keyword>
<dbReference type="InterPro" id="IPR047718">
    <property type="entry name" value="RsbA-like_anti_sig"/>
</dbReference>
<keyword evidence="6" id="KW-1185">Reference proteome</keyword>
<dbReference type="InterPro" id="IPR036890">
    <property type="entry name" value="HATPase_C_sf"/>
</dbReference>